<gene>
    <name evidence="2" type="ORF">CPEL01642_LOCUS6399</name>
</gene>
<reference evidence="2" key="1">
    <citation type="submission" date="2021-01" db="EMBL/GenBank/DDBJ databases">
        <authorList>
            <person name="Corre E."/>
            <person name="Pelletier E."/>
            <person name="Niang G."/>
            <person name="Scheremetjew M."/>
            <person name="Finn R."/>
            <person name="Kale V."/>
            <person name="Holt S."/>
            <person name="Cochrane G."/>
            <person name="Meng A."/>
            <person name="Brown T."/>
            <person name="Cohen L."/>
        </authorList>
    </citation>
    <scope>NUCLEOTIDE SEQUENCE</scope>
    <source>
        <strain evidence="2">PLY182g</strain>
    </source>
</reference>
<feature type="coiled-coil region" evidence="1">
    <location>
        <begin position="143"/>
        <end position="170"/>
    </location>
</feature>
<protein>
    <submittedName>
        <fullName evidence="2">Uncharacterized protein</fullName>
    </submittedName>
</protein>
<evidence type="ECO:0000313" key="2">
    <source>
        <dbReference type="EMBL" id="CAD8603064.1"/>
    </source>
</evidence>
<dbReference type="EMBL" id="HBEY01013276">
    <property type="protein sequence ID" value="CAD8603064.1"/>
    <property type="molecule type" value="Transcribed_RNA"/>
</dbReference>
<dbReference type="AlphaFoldDB" id="A0A7S0L7I2"/>
<keyword evidence="1" id="KW-0175">Coiled coil</keyword>
<evidence type="ECO:0000256" key="1">
    <source>
        <dbReference type="SAM" id="Coils"/>
    </source>
</evidence>
<sequence>MPHPFPSTTASTGEQDPGIAHGVWRFLALRGGIDGIDAYCAQFCDASHLKALVQGKQFKAAHEYFGKAAANKRLEAKSKAKDLRRALRDYAADAEVGGLDEMSANDITELLELVDAVRHEVPFEDAFERGCAAASEPPIDETVAQLRTDLSRLQEKIAQLERTQVSELELARRTAYDAGWMDHASCTQQALEVEIVTAGQRAVSQAMQKADKLIEGQRTTWVSKAESGVARNPARGYGAALFS</sequence>
<accession>A0A7S0L7I2</accession>
<organism evidence="2">
    <name type="scientific">Coccolithus braarudii</name>
    <dbReference type="NCBI Taxonomy" id="221442"/>
    <lineage>
        <taxon>Eukaryota</taxon>
        <taxon>Haptista</taxon>
        <taxon>Haptophyta</taxon>
        <taxon>Prymnesiophyceae</taxon>
        <taxon>Coccolithales</taxon>
        <taxon>Coccolithaceae</taxon>
        <taxon>Coccolithus</taxon>
    </lineage>
</organism>
<name>A0A7S0L7I2_9EUKA</name>
<proteinExistence type="predicted"/>